<protein>
    <submittedName>
        <fullName evidence="2">Photosystem II CP47 chlorophyll apoprotein</fullName>
    </submittedName>
</protein>
<accession>A0A8E6ZB35</accession>
<evidence type="ECO:0000256" key="1">
    <source>
        <dbReference type="SAM" id="Phobius"/>
    </source>
</evidence>
<dbReference type="AlphaFoldDB" id="A0A8E6ZB35"/>
<keyword evidence="1" id="KW-0812">Transmembrane</keyword>
<keyword evidence="2" id="KW-0150">Chloroplast</keyword>
<keyword evidence="1" id="KW-1133">Transmembrane helix</keyword>
<keyword evidence="2" id="KW-0934">Plastid</keyword>
<reference evidence="2" key="1">
    <citation type="submission" date="2020-12" db="EMBL/GenBank/DDBJ databases">
        <title>Complete plastome sequence of Bridelia tomentosa BI. (Phyllanthaceae).</title>
        <authorList>
            <person name="Weng A.-F."/>
            <person name="Wang H.-X."/>
            <person name="Zhu Z.-X."/>
            <person name="Wang H.-F."/>
        </authorList>
    </citation>
    <scope>NUCLEOTIDE SEQUENCE</scope>
</reference>
<name>A0A8E6ZB35_9ROSI</name>
<feature type="transmembrane region" description="Helical" evidence="1">
    <location>
        <begin position="45"/>
        <end position="60"/>
    </location>
</feature>
<sequence length="61" mass="7708">MFFDYTLMKTGNKFAQIKRKVKKEEFDLHRDVYMSATEGHTNRRIGLYFFNYFIIFFYYYY</sequence>
<geneLocation type="chloroplast" evidence="2"/>
<gene>
    <name evidence="2" type="primary">clpP</name>
</gene>
<dbReference type="EMBL" id="MW357611">
    <property type="protein sequence ID" value="QVV41413.1"/>
    <property type="molecule type" value="Genomic_DNA"/>
</dbReference>
<keyword evidence="1" id="KW-0472">Membrane</keyword>
<evidence type="ECO:0000313" key="2">
    <source>
        <dbReference type="EMBL" id="QVV41413.1"/>
    </source>
</evidence>
<organism evidence="2">
    <name type="scientific">Bridelia tomentosa</name>
    <dbReference type="NCBI Taxonomy" id="300990"/>
    <lineage>
        <taxon>Eukaryota</taxon>
        <taxon>Viridiplantae</taxon>
        <taxon>Streptophyta</taxon>
        <taxon>Embryophyta</taxon>
        <taxon>Tracheophyta</taxon>
        <taxon>Spermatophyta</taxon>
        <taxon>Magnoliopsida</taxon>
        <taxon>eudicotyledons</taxon>
        <taxon>Gunneridae</taxon>
        <taxon>Pentapetalae</taxon>
        <taxon>rosids</taxon>
        <taxon>fabids</taxon>
        <taxon>Malpighiales</taxon>
        <taxon>Phyllanthaceae</taxon>
        <taxon>Phyllanthoideae</taxon>
        <taxon>Bridelieae</taxon>
        <taxon>Pseudolachnostylidinae</taxon>
        <taxon>Bridelia</taxon>
    </lineage>
</organism>
<proteinExistence type="predicted"/>